<keyword evidence="1" id="KW-0808">Transferase</keyword>
<keyword evidence="1" id="KW-0418">Kinase</keyword>
<dbReference type="InterPro" id="IPR011009">
    <property type="entry name" value="Kinase-like_dom_sf"/>
</dbReference>
<keyword evidence="1" id="KW-0723">Serine/threonine-protein kinase</keyword>
<comment type="caution">
    <text evidence="1">The sequence shown here is derived from an EMBL/GenBank/DDBJ whole genome shotgun (WGS) entry which is preliminary data.</text>
</comment>
<dbReference type="GO" id="GO:0005524">
    <property type="term" value="F:ATP binding"/>
    <property type="evidence" value="ECO:0007669"/>
    <property type="project" value="InterPro"/>
</dbReference>
<sequence length="293" mass="34374">MRDIPVEIQLNHVTFQLKERHNFDWLMKLGTVFAVFDQQDSGNLSFGVEKDGHKKFIKYAGAHTISYNGNTNEAIKRLKNSVPIYEELQHPSLIKLIEHFPVQSGYVLVFNWFDGECLHPHWNFSRPEKYMHPNSPFFKFKQLSVTERIHSLNSIFSFHTYVEKKNYVAIDFYDGSILYNFSTNETKICDIDLYSKKPYINKMGRLWGSSRFMSPEEFELNAMIDERTNVFNMGAMAFALLGGEKDRTFIKWNASKELYEVAYRAVNENRAERYASVKEFYEAWLNVSDTAKI</sequence>
<dbReference type="Pfam" id="PF00069">
    <property type="entry name" value="Pkinase"/>
    <property type="match status" value="1"/>
</dbReference>
<dbReference type="PANTHER" id="PTHR24347">
    <property type="entry name" value="SERINE/THREONINE-PROTEIN KINASE"/>
    <property type="match status" value="1"/>
</dbReference>
<dbReference type="EMBL" id="NUMG01000001">
    <property type="protein sequence ID" value="PGU07921.1"/>
    <property type="molecule type" value="Genomic_DNA"/>
</dbReference>
<evidence type="ECO:0000313" key="2">
    <source>
        <dbReference type="Proteomes" id="UP000225766"/>
    </source>
</evidence>
<proteinExistence type="predicted"/>
<dbReference type="Gene3D" id="1.10.510.10">
    <property type="entry name" value="Transferase(Phosphotransferase) domain 1"/>
    <property type="match status" value="1"/>
</dbReference>
<dbReference type="SUPFAM" id="SSF56112">
    <property type="entry name" value="Protein kinase-like (PK-like)"/>
    <property type="match status" value="1"/>
</dbReference>
<name>A0A2A8JB19_BACCE</name>
<reference evidence="1 2" key="1">
    <citation type="submission" date="2017-09" db="EMBL/GenBank/DDBJ databases">
        <title>Large-scale bioinformatics analysis of Bacillus genomes uncovers conserved roles of natural products in bacterial physiology.</title>
        <authorList>
            <consortium name="Agbiome Team Llc"/>
            <person name="Bleich R.M."/>
            <person name="Grubbs K.J."/>
            <person name="Santa Maria K.C."/>
            <person name="Allen S.E."/>
            <person name="Farag S."/>
            <person name="Shank E.A."/>
            <person name="Bowers A."/>
        </authorList>
    </citation>
    <scope>NUCLEOTIDE SEQUENCE [LARGE SCALE GENOMIC DNA]</scope>
    <source>
        <strain evidence="1 2">AFS040105</strain>
    </source>
</reference>
<dbReference type="OrthoDB" id="334783at2"/>
<evidence type="ECO:0000313" key="1">
    <source>
        <dbReference type="EMBL" id="PGU07921.1"/>
    </source>
</evidence>
<dbReference type="GO" id="GO:0004674">
    <property type="term" value="F:protein serine/threonine kinase activity"/>
    <property type="evidence" value="ECO:0007669"/>
    <property type="project" value="UniProtKB-KW"/>
</dbReference>
<organism evidence="1 2">
    <name type="scientific">Bacillus cereus</name>
    <dbReference type="NCBI Taxonomy" id="1396"/>
    <lineage>
        <taxon>Bacteria</taxon>
        <taxon>Bacillati</taxon>
        <taxon>Bacillota</taxon>
        <taxon>Bacilli</taxon>
        <taxon>Bacillales</taxon>
        <taxon>Bacillaceae</taxon>
        <taxon>Bacillus</taxon>
        <taxon>Bacillus cereus group</taxon>
    </lineage>
</organism>
<dbReference type="InterPro" id="IPR000719">
    <property type="entry name" value="Prot_kinase_dom"/>
</dbReference>
<dbReference type="AlphaFoldDB" id="A0A2A8JB19"/>
<accession>A0A2A8JB19</accession>
<dbReference type="Proteomes" id="UP000225766">
    <property type="component" value="Unassembled WGS sequence"/>
</dbReference>
<dbReference type="PROSITE" id="PS50011">
    <property type="entry name" value="PROTEIN_KINASE_DOM"/>
    <property type="match status" value="1"/>
</dbReference>
<gene>
    <name evidence="1" type="ORF">COD19_01450</name>
</gene>
<protein>
    <submittedName>
        <fullName evidence="1">Serine/threonine protein kinase</fullName>
    </submittedName>
</protein>
<dbReference type="RefSeq" id="WP_088229364.1">
    <property type="nucleotide sequence ID" value="NZ_JARXKI010000003.1"/>
</dbReference>